<dbReference type="Gene3D" id="3.30.70.1820">
    <property type="entry name" value="L1 transposable element, RRM domain"/>
    <property type="match status" value="1"/>
</dbReference>
<protein>
    <recommendedName>
        <fullName evidence="3">PDZ domain-containing protein</fullName>
    </recommendedName>
</protein>
<evidence type="ECO:0000313" key="2">
    <source>
        <dbReference type="Proteomes" id="UP001066276"/>
    </source>
</evidence>
<dbReference type="AlphaFoldDB" id="A0AAV7VR70"/>
<accession>A0AAV7VR70</accession>
<evidence type="ECO:0008006" key="3">
    <source>
        <dbReference type="Google" id="ProtNLM"/>
    </source>
</evidence>
<comment type="caution">
    <text evidence="1">The sequence shown here is derived from an EMBL/GenBank/DDBJ whole genome shotgun (WGS) entry which is preliminary data.</text>
</comment>
<name>A0AAV7VR70_PLEWA</name>
<dbReference type="Proteomes" id="UP001066276">
    <property type="component" value="Chromosome 2_1"/>
</dbReference>
<keyword evidence="2" id="KW-1185">Reference proteome</keyword>
<sequence>MLGKQDATNEDDIVAISLELGKSKEAQAKMEEDIKALWDKCTGLEDRPKRDNTKIHNVCENKDKMNTITVCQSLFQHILKEKRSTDIPIVQAHRVDASREVPGLRPRDIIVKLGSLQLKDTKI</sequence>
<evidence type="ECO:0000313" key="1">
    <source>
        <dbReference type="EMBL" id="KAJ1203157.1"/>
    </source>
</evidence>
<reference evidence="1" key="1">
    <citation type="journal article" date="2022" name="bioRxiv">
        <title>Sequencing and chromosome-scale assembly of the giantPleurodeles waltlgenome.</title>
        <authorList>
            <person name="Brown T."/>
            <person name="Elewa A."/>
            <person name="Iarovenko S."/>
            <person name="Subramanian E."/>
            <person name="Araus A.J."/>
            <person name="Petzold A."/>
            <person name="Susuki M."/>
            <person name="Suzuki K.-i.T."/>
            <person name="Hayashi T."/>
            <person name="Toyoda A."/>
            <person name="Oliveira C."/>
            <person name="Osipova E."/>
            <person name="Leigh N.D."/>
            <person name="Simon A."/>
            <person name="Yun M.H."/>
        </authorList>
    </citation>
    <scope>NUCLEOTIDE SEQUENCE</scope>
    <source>
        <strain evidence="1">20211129_DDA</strain>
        <tissue evidence="1">Liver</tissue>
    </source>
</reference>
<dbReference type="InterPro" id="IPR004244">
    <property type="entry name" value="Transposase_22"/>
</dbReference>
<organism evidence="1 2">
    <name type="scientific">Pleurodeles waltl</name>
    <name type="common">Iberian ribbed newt</name>
    <dbReference type="NCBI Taxonomy" id="8319"/>
    <lineage>
        <taxon>Eukaryota</taxon>
        <taxon>Metazoa</taxon>
        <taxon>Chordata</taxon>
        <taxon>Craniata</taxon>
        <taxon>Vertebrata</taxon>
        <taxon>Euteleostomi</taxon>
        <taxon>Amphibia</taxon>
        <taxon>Batrachia</taxon>
        <taxon>Caudata</taxon>
        <taxon>Salamandroidea</taxon>
        <taxon>Salamandridae</taxon>
        <taxon>Pleurodelinae</taxon>
        <taxon>Pleurodeles</taxon>
    </lineage>
</organism>
<gene>
    <name evidence="1" type="ORF">NDU88_006951</name>
</gene>
<dbReference type="EMBL" id="JANPWB010000003">
    <property type="protein sequence ID" value="KAJ1203157.1"/>
    <property type="molecule type" value="Genomic_DNA"/>
</dbReference>
<proteinExistence type="predicted"/>
<dbReference type="PANTHER" id="PTHR11505">
    <property type="entry name" value="L1 TRANSPOSABLE ELEMENT-RELATED"/>
    <property type="match status" value="1"/>
</dbReference>